<dbReference type="InterPro" id="IPR021301">
    <property type="entry name" value="DUF2779"/>
</dbReference>
<accession>W5UUG0</accession>
<reference evidence="2 3" key="1">
    <citation type="journal article" date="2014" name="Genome Announc.">
        <title>Complete Genome Sequence of Mycoplasma bovoculi Strain M165/69T (ATCC 29104).</title>
        <authorList>
            <person name="Calcutt M.J."/>
            <person name="Foecking M.F."/>
        </authorList>
    </citation>
    <scope>NUCLEOTIDE SEQUENCE [LARGE SCALE GENOMIC DNA]</scope>
    <source>
        <strain evidence="2">M165/69</strain>
    </source>
</reference>
<evidence type="ECO:0000259" key="1">
    <source>
        <dbReference type="Pfam" id="PF11074"/>
    </source>
</evidence>
<feature type="domain" description="DUF2779" evidence="1">
    <location>
        <begin position="389"/>
        <end position="535"/>
    </location>
</feature>
<dbReference type="Pfam" id="PF11074">
    <property type="entry name" value="DUF2779"/>
    <property type="match status" value="1"/>
</dbReference>
<dbReference type="HOGENOM" id="CLU_021405_0_0_14"/>
<gene>
    <name evidence="2" type="ORF">MYB_02055</name>
</gene>
<protein>
    <recommendedName>
        <fullName evidence="1">DUF2779 domain-containing protein</fullName>
    </recommendedName>
</protein>
<dbReference type="NCBIfam" id="NF045869">
    <property type="entry name" value="UU173_fam"/>
    <property type="match status" value="1"/>
</dbReference>
<dbReference type="STRING" id="743966.MYB_02055"/>
<dbReference type="EMBL" id="CP007154">
    <property type="protein sequence ID" value="AHH45415.1"/>
    <property type="molecule type" value="Genomic_DNA"/>
</dbReference>
<name>W5UUG0_9BACT</name>
<dbReference type="Proteomes" id="UP000019229">
    <property type="component" value="Chromosome"/>
</dbReference>
<dbReference type="eggNOG" id="COG2251">
    <property type="taxonomic scope" value="Bacteria"/>
</dbReference>
<dbReference type="AlphaFoldDB" id="W5UUG0"/>
<dbReference type="KEGG" id="mbc:MYB_02055"/>
<dbReference type="OrthoDB" id="9783873at2"/>
<keyword evidence="3" id="KW-1185">Reference proteome</keyword>
<dbReference type="PATRIC" id="fig|743966.3.peg.414"/>
<evidence type="ECO:0000313" key="2">
    <source>
        <dbReference type="EMBL" id="AHH45415.1"/>
    </source>
</evidence>
<proteinExistence type="predicted"/>
<dbReference type="RefSeq" id="WP_022934650.1">
    <property type="nucleotide sequence ID" value="NZ_CP007154.1"/>
</dbReference>
<organism evidence="2 3">
    <name type="scientific">Mesomycoplasma bovoculi M165/69</name>
    <dbReference type="NCBI Taxonomy" id="743966"/>
    <lineage>
        <taxon>Bacteria</taxon>
        <taxon>Bacillati</taxon>
        <taxon>Mycoplasmatota</taxon>
        <taxon>Mycoplasmoidales</taxon>
        <taxon>Metamycoplasmataceae</taxon>
        <taxon>Mesomycoplasma</taxon>
    </lineage>
</organism>
<sequence length="633" mass="74633">MDWIRFKHYLKLSTGQPYFIWNKITQSNKEEFDEDFDEEDFGEDSNLWNFESFSESQPEKYVDIHTNVFKYFTNYFFEFVKQTYQQNICVVNSPKTENAIEQTNQFLLDNSCEIILWPTFSFKNAVAKPDIFIKKSKEIGHLKISSSTTIKEFLRSNWDFWISTYSLRNILNTKFPIENISIFLLDTVEKPKAKQVEFVKLKHISYNKTTKKPSQTELKSGQYSQFFLKKIAKQMGLTASQFNDDNYMMANTIFTHVYKGSIKKGKSNKTKDDIYIPMIDILDALEMIEEAKNITTFEQPLPIDNGEFTKNSDFKEIVALKLPEIDGFSGTLIKSNTIIEIKDKPEILQNWINTSFWFNFFKQSNQIIINDETAIYDFMAKFANSKKIVWFDFEAFSLPYPAIDFSPPYQQLIFQASVIVTENGKEIKQNFDDQNFVIDPKTYKWEDCFKIIDKIYASDADLYVVFNKGYEHSKLNEMLKLIEDNLSVDFDRHIVLEKIQPYRQKVYEIIEKTVDLKDPFAQGWIVISDLKGFFSIKKIEHFITKYNYQLNHLITPYKMLKVQNGLMAMQKGIQRYLNLIADKEWVSVKKNLQDYCQNDVVAMIMVYDFILFLIENIDVANNIKVQDFSRVKL</sequence>
<evidence type="ECO:0000313" key="3">
    <source>
        <dbReference type="Proteomes" id="UP000019229"/>
    </source>
</evidence>